<evidence type="ECO:0000256" key="1">
    <source>
        <dbReference type="ARBA" id="ARBA00001917"/>
    </source>
</evidence>
<keyword evidence="6" id="KW-0812">Transmembrane</keyword>
<evidence type="ECO:0000259" key="7">
    <source>
        <dbReference type="PROSITE" id="PS51745"/>
    </source>
</evidence>
<keyword evidence="4" id="KW-0288">FMN</keyword>
<dbReference type="GO" id="GO:0006207">
    <property type="term" value="P:'de novo' pyrimidine nucleobase biosynthetic process"/>
    <property type="evidence" value="ECO:0007669"/>
    <property type="project" value="TreeGrafter"/>
</dbReference>
<dbReference type="EMBL" id="JAAAJA010001007">
    <property type="protein sequence ID" value="KAG0248410.1"/>
    <property type="molecule type" value="Genomic_DNA"/>
</dbReference>
<dbReference type="PROSITE" id="PS51745">
    <property type="entry name" value="PB1"/>
    <property type="match status" value="1"/>
</dbReference>
<feature type="domain" description="PB1" evidence="7">
    <location>
        <begin position="166"/>
        <end position="248"/>
    </location>
</feature>
<sequence>MNSFASVLRSQQASALPRAFASRVPTYVRPTAAVRHYATVRKEHTSTSRAVNFVLGTGIVVGGLFGLSYGFDSRASIHKYVFIPLMHWTMDPETAHKVGIKLLKAGLSPWDTQPDDAALEVKLWNKTFSNPVGMAAGFDKHAEAIDGLFDLGFGYVEIGSVTPEPQLRVKCHYIDTRAVLVRPDTPLRELVQRVQEKFQSDRPLRLKYKDEDRHMLSMIDDEDWLMAQQVHIETTGSLDRMELWCFDDE</sequence>
<evidence type="ECO:0000256" key="5">
    <source>
        <dbReference type="ARBA" id="ARBA00023002"/>
    </source>
</evidence>
<proteinExistence type="predicted"/>
<evidence type="ECO:0000256" key="4">
    <source>
        <dbReference type="ARBA" id="ARBA00022643"/>
    </source>
</evidence>
<dbReference type="AlphaFoldDB" id="A0A9P6PJS2"/>
<evidence type="ECO:0000256" key="3">
    <source>
        <dbReference type="ARBA" id="ARBA00022630"/>
    </source>
</evidence>
<dbReference type="OrthoDB" id="14784at2759"/>
<evidence type="ECO:0000256" key="2">
    <source>
        <dbReference type="ARBA" id="ARBA00004725"/>
    </source>
</evidence>
<dbReference type="GO" id="GO:0005743">
    <property type="term" value="C:mitochondrial inner membrane"/>
    <property type="evidence" value="ECO:0007669"/>
    <property type="project" value="TreeGrafter"/>
</dbReference>
<comment type="cofactor">
    <cofactor evidence="1">
        <name>FMN</name>
        <dbReference type="ChEBI" id="CHEBI:58210"/>
    </cofactor>
</comment>
<reference evidence="8" key="1">
    <citation type="journal article" date="2020" name="Fungal Divers.">
        <title>Resolving the Mortierellaceae phylogeny through synthesis of multi-gene phylogenetics and phylogenomics.</title>
        <authorList>
            <person name="Vandepol N."/>
            <person name="Liber J."/>
            <person name="Desiro A."/>
            <person name="Na H."/>
            <person name="Kennedy M."/>
            <person name="Barry K."/>
            <person name="Grigoriev I.V."/>
            <person name="Miller A.N."/>
            <person name="O'Donnell K."/>
            <person name="Stajich J.E."/>
            <person name="Bonito G."/>
        </authorList>
    </citation>
    <scope>NUCLEOTIDE SEQUENCE</scope>
    <source>
        <strain evidence="8">KOD948</strain>
    </source>
</reference>
<dbReference type="GO" id="GO:0009220">
    <property type="term" value="P:pyrimidine ribonucleotide biosynthetic process"/>
    <property type="evidence" value="ECO:0007669"/>
    <property type="project" value="TreeGrafter"/>
</dbReference>
<dbReference type="PANTHER" id="PTHR48109:SF4">
    <property type="entry name" value="DIHYDROOROTATE DEHYDROGENASE (QUINONE), MITOCHONDRIAL"/>
    <property type="match status" value="1"/>
</dbReference>
<evidence type="ECO:0000313" key="8">
    <source>
        <dbReference type="EMBL" id="KAG0248410.1"/>
    </source>
</evidence>
<comment type="caution">
    <text evidence="8">The sequence shown here is derived from an EMBL/GenBank/DDBJ whole genome shotgun (WGS) entry which is preliminary data.</text>
</comment>
<protein>
    <submittedName>
        <fullName evidence="8">Dihydroorotate dehydrogenase (Quinone), mitochondrial</fullName>
    </submittedName>
</protein>
<dbReference type="SUPFAM" id="SSF51395">
    <property type="entry name" value="FMN-linked oxidoreductases"/>
    <property type="match status" value="1"/>
</dbReference>
<feature type="transmembrane region" description="Helical" evidence="6">
    <location>
        <begin position="50"/>
        <end position="71"/>
    </location>
</feature>
<comment type="pathway">
    <text evidence="2">Pyrimidine metabolism; UMP biosynthesis via de novo pathway.</text>
</comment>
<dbReference type="Pfam" id="PF01180">
    <property type="entry name" value="DHO_dh"/>
    <property type="match status" value="1"/>
</dbReference>
<dbReference type="Gene3D" id="3.20.20.70">
    <property type="entry name" value="Aldolase class I"/>
    <property type="match status" value="1"/>
</dbReference>
<dbReference type="InterPro" id="IPR013785">
    <property type="entry name" value="Aldolase_TIM"/>
</dbReference>
<accession>A0A9P6PJS2</accession>
<evidence type="ECO:0000313" key="9">
    <source>
        <dbReference type="Proteomes" id="UP000726737"/>
    </source>
</evidence>
<dbReference type="Pfam" id="PF00564">
    <property type="entry name" value="PB1"/>
    <property type="match status" value="1"/>
</dbReference>
<dbReference type="Gene3D" id="3.10.20.90">
    <property type="entry name" value="Phosphatidylinositol 3-kinase Catalytic Subunit, Chain A, domain 1"/>
    <property type="match status" value="1"/>
</dbReference>
<dbReference type="Proteomes" id="UP000726737">
    <property type="component" value="Unassembled WGS sequence"/>
</dbReference>
<keyword evidence="5" id="KW-0560">Oxidoreductase</keyword>
<name>A0A9P6PJS2_9FUNG</name>
<keyword evidence="6" id="KW-0472">Membrane</keyword>
<keyword evidence="6" id="KW-1133">Transmembrane helix</keyword>
<gene>
    <name evidence="8" type="primary">URA9_1</name>
    <name evidence="8" type="ORF">BG011_000106</name>
</gene>
<dbReference type="PANTHER" id="PTHR48109">
    <property type="entry name" value="DIHYDROOROTATE DEHYDROGENASE (QUINONE), MITOCHONDRIAL-RELATED"/>
    <property type="match status" value="1"/>
</dbReference>
<dbReference type="InterPro" id="IPR050074">
    <property type="entry name" value="DHO_dehydrogenase"/>
</dbReference>
<dbReference type="InterPro" id="IPR053793">
    <property type="entry name" value="PB1-like"/>
</dbReference>
<dbReference type="InterPro" id="IPR000270">
    <property type="entry name" value="PB1_dom"/>
</dbReference>
<organism evidence="8 9">
    <name type="scientific">Mortierella polycephala</name>
    <dbReference type="NCBI Taxonomy" id="41804"/>
    <lineage>
        <taxon>Eukaryota</taxon>
        <taxon>Fungi</taxon>
        <taxon>Fungi incertae sedis</taxon>
        <taxon>Mucoromycota</taxon>
        <taxon>Mortierellomycotina</taxon>
        <taxon>Mortierellomycetes</taxon>
        <taxon>Mortierellales</taxon>
        <taxon>Mortierellaceae</taxon>
        <taxon>Mortierella</taxon>
    </lineage>
</organism>
<evidence type="ECO:0000256" key="6">
    <source>
        <dbReference type="SAM" id="Phobius"/>
    </source>
</evidence>
<dbReference type="SMART" id="SM00666">
    <property type="entry name" value="PB1"/>
    <property type="match status" value="1"/>
</dbReference>
<keyword evidence="9" id="KW-1185">Reference proteome</keyword>
<dbReference type="SUPFAM" id="SSF54277">
    <property type="entry name" value="CAD &amp; PB1 domains"/>
    <property type="match status" value="1"/>
</dbReference>
<keyword evidence="3" id="KW-0285">Flavoprotein</keyword>
<dbReference type="InterPro" id="IPR005720">
    <property type="entry name" value="Dihydroorotate_DH_cat"/>
</dbReference>
<dbReference type="GO" id="GO:0004152">
    <property type="term" value="F:dihydroorotate dehydrogenase activity"/>
    <property type="evidence" value="ECO:0007669"/>
    <property type="project" value="TreeGrafter"/>
</dbReference>